<dbReference type="GO" id="GO:0016491">
    <property type="term" value="F:oxidoreductase activity"/>
    <property type="evidence" value="ECO:0007669"/>
    <property type="project" value="InterPro"/>
</dbReference>
<reference evidence="2" key="1">
    <citation type="submission" date="2022-09" db="EMBL/GenBank/DDBJ databases">
        <title>Aureispira anguillicida sp. nov., isolated from Leptocephalus of Japanese eel Anguilla japonica.</title>
        <authorList>
            <person name="Yuasa K."/>
            <person name="Mekata T."/>
            <person name="Ikunari K."/>
        </authorList>
    </citation>
    <scope>NUCLEOTIDE SEQUENCE</scope>
    <source>
        <strain evidence="2">EL160426</strain>
    </source>
</reference>
<dbReference type="SUPFAM" id="SSF52833">
    <property type="entry name" value="Thioredoxin-like"/>
    <property type="match status" value="1"/>
</dbReference>
<feature type="domain" description="Thioredoxin" evidence="1">
    <location>
        <begin position="42"/>
        <end position="183"/>
    </location>
</feature>
<dbReference type="AlphaFoldDB" id="A0A915YD02"/>
<dbReference type="InterPro" id="IPR036249">
    <property type="entry name" value="Thioredoxin-like_sf"/>
</dbReference>
<dbReference type="RefSeq" id="WP_264792084.1">
    <property type="nucleotide sequence ID" value="NZ_AP026867.1"/>
</dbReference>
<protein>
    <submittedName>
        <fullName evidence="2">TlpA family protein disulfide reductase</fullName>
    </submittedName>
</protein>
<dbReference type="PANTHER" id="PTHR42852:SF17">
    <property type="entry name" value="THIOREDOXIN-LIKE PROTEIN HI_1115"/>
    <property type="match status" value="1"/>
</dbReference>
<dbReference type="KEGG" id="aup:AsAng_0015290"/>
<dbReference type="InterPro" id="IPR013766">
    <property type="entry name" value="Thioredoxin_domain"/>
</dbReference>
<evidence type="ECO:0000259" key="1">
    <source>
        <dbReference type="PROSITE" id="PS51352"/>
    </source>
</evidence>
<dbReference type="InterPro" id="IPR050553">
    <property type="entry name" value="Thioredoxin_ResA/DsbE_sf"/>
</dbReference>
<dbReference type="EMBL" id="AP026867">
    <property type="protein sequence ID" value="BDS10820.1"/>
    <property type="molecule type" value="Genomic_DNA"/>
</dbReference>
<proteinExistence type="predicted"/>
<dbReference type="PROSITE" id="PS51352">
    <property type="entry name" value="THIOREDOXIN_2"/>
    <property type="match status" value="1"/>
</dbReference>
<accession>A0A915YD02</accession>
<organism evidence="2 3">
    <name type="scientific">Aureispira anguillae</name>
    <dbReference type="NCBI Taxonomy" id="2864201"/>
    <lineage>
        <taxon>Bacteria</taxon>
        <taxon>Pseudomonadati</taxon>
        <taxon>Bacteroidota</taxon>
        <taxon>Saprospiria</taxon>
        <taxon>Saprospirales</taxon>
        <taxon>Saprospiraceae</taxon>
        <taxon>Aureispira</taxon>
    </lineage>
</organism>
<dbReference type="Proteomes" id="UP001060919">
    <property type="component" value="Chromosome"/>
</dbReference>
<dbReference type="PANTHER" id="PTHR42852">
    <property type="entry name" value="THIOL:DISULFIDE INTERCHANGE PROTEIN DSBE"/>
    <property type="match status" value="1"/>
</dbReference>
<gene>
    <name evidence="2" type="ORF">AsAng_0015290</name>
</gene>
<evidence type="ECO:0000313" key="2">
    <source>
        <dbReference type="EMBL" id="BDS10820.1"/>
    </source>
</evidence>
<dbReference type="InterPro" id="IPR000866">
    <property type="entry name" value="AhpC/TSA"/>
</dbReference>
<dbReference type="Gene3D" id="3.40.30.10">
    <property type="entry name" value="Glutaredoxin"/>
    <property type="match status" value="1"/>
</dbReference>
<dbReference type="Pfam" id="PF00578">
    <property type="entry name" value="AhpC-TSA"/>
    <property type="match status" value="1"/>
</dbReference>
<evidence type="ECO:0000313" key="3">
    <source>
        <dbReference type="Proteomes" id="UP001060919"/>
    </source>
</evidence>
<keyword evidence="3" id="KW-1185">Reference proteome</keyword>
<dbReference type="GO" id="GO:0016209">
    <property type="term" value="F:antioxidant activity"/>
    <property type="evidence" value="ECO:0007669"/>
    <property type="project" value="InterPro"/>
</dbReference>
<sequence length="192" mass="21896">MKKATFIITLNLLLVFVTFGQNDYKKSMEECRSLGYFESQECMIGEKIPLFEEVTYEGKKITPQSIKNKVVVINLWFMACAPCIAELDGLNKVVENYKKRKDVLFISFTTDSKQVLEEDFLPNYELNFEIIPNSEETIFNVFKNGWGFPTTIVVDKSGKIHKITAGGATDPEKASKKIEKILTQSINECLKN</sequence>
<name>A0A915YD02_9BACT</name>
<dbReference type="CDD" id="cd02966">
    <property type="entry name" value="TlpA_like_family"/>
    <property type="match status" value="1"/>
</dbReference>